<accession>Q6LJS9</accession>
<dbReference type="eggNOG" id="ENOG5032Z5M">
    <property type="taxonomic scope" value="Bacteria"/>
</dbReference>
<organism evidence="2 3">
    <name type="scientific">Photobacterium profundum (strain SS9)</name>
    <dbReference type="NCBI Taxonomy" id="298386"/>
    <lineage>
        <taxon>Bacteria</taxon>
        <taxon>Pseudomonadati</taxon>
        <taxon>Pseudomonadota</taxon>
        <taxon>Gammaproteobacteria</taxon>
        <taxon>Vibrionales</taxon>
        <taxon>Vibrionaceae</taxon>
        <taxon>Photobacterium</taxon>
    </lineage>
</organism>
<dbReference type="KEGG" id="ppr:PBPRB0578"/>
<feature type="region of interest" description="Disordered" evidence="1">
    <location>
        <begin position="566"/>
        <end position="585"/>
    </location>
</feature>
<name>Q6LJS9_PHOPR</name>
<evidence type="ECO:0000313" key="3">
    <source>
        <dbReference type="Proteomes" id="UP000000593"/>
    </source>
</evidence>
<sequence length="791" mass="87311">MTILNTNNSVLYDGTDVQKIFPFTFKIFNKSDLRITLITGNISKILSLNTDYFIRGIDFDIGGDVELVIAPTRHQKLLIEREVNSLQETSFRNLGNFYPEAHEDAFDKVYMLLQYIGWLSEHSIHESKIYPGHWDFEKMESLNVPFPNRMDGVANPEYVMQKINEAIGADWGAELKYWDGIIQDGVYEYTISGAEIKDTKPYRVVLAGIPQRPDKDFSIVIADNQVDSKIVFVPPNDLSKWPVGKNWWSICTGKAVPIGDAPWYRYEEVVTQDKISFTPPVVFAKGMVFVDDKYQPTAKYTIPDNTNSIVMKVPVTVGQTFTAYLNIRLDQIVDHHDLDNPVKRIKGNLGSWKTGPDVVLDLVSDFGGAKKNGDPLEKFEVAKAVQDSEATSLKQVKDLIGDSGPKIEIITFDTPAVIFPLGPLADNTLVDIPVAALGIPDGSLVNVNFSAYPEQSGTNTPQVYIYGLITHGDSLAIASRNTCNFMCAGRDEREDRKDYIILFAGSGQVQAMVQAGKVRVSRTKADGANQCNFTAAISSYIKGAGHVTPIPPGSLEAIITTHQTSNSTVCEPDGTGKGTLSPRHMGTNKIKMVEGAKYAGINIKFDTAPPSVALPYDYIYMMLGGREFGAGADTSKQGYYNSNSEEMLAFYNAMASADPDPKGIRFVPYLDTNMITTALISGVPSDYGALRGVDLTHGALTPNKIEGYEIVSYYAQYEVMAEVRLKDGAQPFDYINVMIDKRQYRFAKKSDGSYGLENNSSAANHNIAAWFENNVGVARPTTILQAPRKNA</sequence>
<dbReference type="RefSeq" id="WP_011220669.1">
    <property type="nucleotide sequence ID" value="NC_006371.1"/>
</dbReference>
<protein>
    <submittedName>
        <fullName evidence="2">Uncharacterized protein</fullName>
    </submittedName>
</protein>
<proteinExistence type="predicted"/>
<evidence type="ECO:0000313" key="2">
    <source>
        <dbReference type="EMBL" id="CAG22451.1"/>
    </source>
</evidence>
<dbReference type="Proteomes" id="UP000000593">
    <property type="component" value="Chromosome 2"/>
</dbReference>
<dbReference type="EMBL" id="CR378676">
    <property type="protein sequence ID" value="CAG22451.1"/>
    <property type="molecule type" value="Genomic_DNA"/>
</dbReference>
<dbReference type="STRING" id="298386.PBPRB0578"/>
<gene>
    <name evidence="2" type="ordered locus">PBPRB0578</name>
</gene>
<dbReference type="HOGENOM" id="CLU_354831_0_0_6"/>
<reference evidence="3" key="1">
    <citation type="journal article" date="2005" name="Science">
        <title>Life at depth: Photobacterium profundum genome sequence and expression analysis.</title>
        <authorList>
            <person name="Vezzi A."/>
            <person name="Campanaro S."/>
            <person name="D'Angelo M."/>
            <person name="Simonato F."/>
            <person name="Vitulo N."/>
            <person name="Lauro F.M."/>
            <person name="Cestaro A."/>
            <person name="Malacrida G."/>
            <person name="Simionati B."/>
            <person name="Cannata N."/>
            <person name="Romualdi C."/>
            <person name="Bartlett D.H."/>
            <person name="Valle G."/>
        </authorList>
    </citation>
    <scope>NUCLEOTIDE SEQUENCE [LARGE SCALE GENOMIC DNA]</scope>
    <source>
        <strain evidence="3">ATCC BAA-1253 / SS9</strain>
    </source>
</reference>
<dbReference type="AlphaFoldDB" id="Q6LJS9"/>
<evidence type="ECO:0000256" key="1">
    <source>
        <dbReference type="SAM" id="MobiDB-lite"/>
    </source>
</evidence>
<keyword evidence="3" id="KW-1185">Reference proteome</keyword>